<dbReference type="Proteomes" id="UP000034457">
    <property type="component" value="Unassembled WGS sequence"/>
</dbReference>
<proteinExistence type="predicted"/>
<accession>A0A0G0E9A7</accession>
<evidence type="ECO:0000313" key="3">
    <source>
        <dbReference type="Proteomes" id="UP000034457"/>
    </source>
</evidence>
<reference evidence="2 3" key="1">
    <citation type="journal article" date="2015" name="Nature">
        <title>rRNA introns, odd ribosomes, and small enigmatic genomes across a large radiation of phyla.</title>
        <authorList>
            <person name="Brown C.T."/>
            <person name="Hug L.A."/>
            <person name="Thomas B.C."/>
            <person name="Sharon I."/>
            <person name="Castelle C.J."/>
            <person name="Singh A."/>
            <person name="Wilkins M.J."/>
            <person name="Williams K.H."/>
            <person name="Banfield J.F."/>
        </authorList>
    </citation>
    <scope>NUCLEOTIDE SEQUENCE [LARGE SCALE GENOMIC DNA]</scope>
</reference>
<sequence length="403" mass="47323">MSNQSKKEYLVTVRERYRNCKNRKEKSDVISEVVTNLQIVRKSAIRLLKQRIFVRRKTIRSRKEIYGFDLIKPLKLIWEVVGQPCSKRLKPDIGDTIKKLKEFGEIELYGNQEKLLKQMSTFTIDRLLEAEKDISKKEYGLSGTKRSPLLKTLIPIRTNFNAEETKEPGHTEMDCVLHCGESLSGHYAETLNVLDIYSHWNEKKIFLNKTKAKVVGAFHEMRTKQFPFPILSVDFDNGHEFVNWVLKGYCDRNNVSYTRSRSYHKNDQAHIEGKNYQSIRRVVGYDRITDPVLVEMINDMYQNEHRLLTNYFYTTLKLKEKEKINGKTTKSYEIAKTPYKRLMESDKISLEVKNKLKAEYMRLNPAELQRNLRKKLAKIKQYRSVTVLNLATTSDNPAVRSHN</sequence>
<feature type="domain" description="Integrase catalytic" evidence="1">
    <location>
        <begin position="164"/>
        <end position="337"/>
    </location>
</feature>
<comment type="caution">
    <text evidence="2">The sequence shown here is derived from an EMBL/GenBank/DDBJ whole genome shotgun (WGS) entry which is preliminary data.</text>
</comment>
<dbReference type="GO" id="GO:0015074">
    <property type="term" value="P:DNA integration"/>
    <property type="evidence" value="ECO:0007669"/>
    <property type="project" value="InterPro"/>
</dbReference>
<protein>
    <recommendedName>
        <fullName evidence="1">Integrase catalytic domain-containing protein</fullName>
    </recommendedName>
</protein>
<evidence type="ECO:0000313" key="2">
    <source>
        <dbReference type="EMBL" id="KKP71915.1"/>
    </source>
</evidence>
<dbReference type="PROSITE" id="PS50994">
    <property type="entry name" value="INTEGRASE"/>
    <property type="match status" value="1"/>
</dbReference>
<dbReference type="InterPro" id="IPR001584">
    <property type="entry name" value="Integrase_cat-core"/>
</dbReference>
<gene>
    <name evidence="2" type="ORF">UR68_C0024G0003</name>
</gene>
<dbReference type="AlphaFoldDB" id="A0A0G0E9A7"/>
<dbReference type="SUPFAM" id="SSF53098">
    <property type="entry name" value="Ribonuclease H-like"/>
    <property type="match status" value="1"/>
</dbReference>
<organism evidence="2 3">
    <name type="scientific">Candidatus Roizmanbacteria bacterium GW2011_GWA2_35_19</name>
    <dbReference type="NCBI Taxonomy" id="1618478"/>
    <lineage>
        <taxon>Bacteria</taxon>
        <taxon>Candidatus Roizmaniibacteriota</taxon>
    </lineage>
</organism>
<dbReference type="InterPro" id="IPR036397">
    <property type="entry name" value="RNaseH_sf"/>
</dbReference>
<dbReference type="EMBL" id="LBQC01000024">
    <property type="protein sequence ID" value="KKP71915.1"/>
    <property type="molecule type" value="Genomic_DNA"/>
</dbReference>
<dbReference type="InterPro" id="IPR012337">
    <property type="entry name" value="RNaseH-like_sf"/>
</dbReference>
<dbReference type="GO" id="GO:0003676">
    <property type="term" value="F:nucleic acid binding"/>
    <property type="evidence" value="ECO:0007669"/>
    <property type="project" value="InterPro"/>
</dbReference>
<evidence type="ECO:0000259" key="1">
    <source>
        <dbReference type="PROSITE" id="PS50994"/>
    </source>
</evidence>
<name>A0A0G0E9A7_9BACT</name>
<dbReference type="Gene3D" id="3.30.420.10">
    <property type="entry name" value="Ribonuclease H-like superfamily/Ribonuclease H"/>
    <property type="match status" value="1"/>
</dbReference>